<dbReference type="PANTHER" id="PTHR48075:SF5">
    <property type="entry name" value="3-HYDROXYBUTYRYL-COA DEHYDROGENASE"/>
    <property type="match status" value="1"/>
</dbReference>
<evidence type="ECO:0000256" key="1">
    <source>
        <dbReference type="ARBA" id="ARBA00023002"/>
    </source>
</evidence>
<proteinExistence type="predicted"/>
<dbReference type="SUPFAM" id="SSF48179">
    <property type="entry name" value="6-phosphogluconate dehydrogenase C-terminal domain-like"/>
    <property type="match status" value="1"/>
</dbReference>
<reference evidence="5 6" key="1">
    <citation type="submission" date="2020-06" db="EMBL/GenBank/DDBJ databases">
        <title>Genome sequence of 2 isolates from Red Sea Mangroves.</title>
        <authorList>
            <person name="Sefrji F."/>
            <person name="Michoud G."/>
            <person name="Merlino G."/>
            <person name="Daffonchio D."/>
        </authorList>
    </citation>
    <scope>NUCLEOTIDE SEQUENCE [LARGE SCALE GENOMIC DNA]</scope>
    <source>
        <strain evidence="5 6">R1DC25</strain>
    </source>
</reference>
<keyword evidence="1" id="KW-0560">Oxidoreductase</keyword>
<feature type="domain" description="3-hydroxyacyl-CoA dehydrogenase C-terminal" evidence="3">
    <location>
        <begin position="188"/>
        <end position="270"/>
    </location>
</feature>
<evidence type="ECO:0000259" key="4">
    <source>
        <dbReference type="Pfam" id="PF02737"/>
    </source>
</evidence>
<dbReference type="InterPro" id="IPR036291">
    <property type="entry name" value="NAD(P)-bd_dom_sf"/>
</dbReference>
<evidence type="ECO:0000259" key="3">
    <source>
        <dbReference type="Pfam" id="PF00725"/>
    </source>
</evidence>
<dbReference type="Gene3D" id="3.40.50.720">
    <property type="entry name" value="NAD(P)-binding Rossmann-like Domain"/>
    <property type="match status" value="1"/>
</dbReference>
<dbReference type="InterPro" id="IPR008927">
    <property type="entry name" value="6-PGluconate_DH-like_C_sf"/>
</dbReference>
<name>A0A7S8HCQ3_9HYPH</name>
<dbReference type="Proteomes" id="UP000593594">
    <property type="component" value="Chromosome"/>
</dbReference>
<dbReference type="AlphaFoldDB" id="A0A7S8HCQ3"/>
<dbReference type="Pfam" id="PF00725">
    <property type="entry name" value="3HCDH"/>
    <property type="match status" value="1"/>
</dbReference>
<evidence type="ECO:0000313" key="5">
    <source>
        <dbReference type="EMBL" id="QPC43830.1"/>
    </source>
</evidence>
<dbReference type="GO" id="GO:0006631">
    <property type="term" value="P:fatty acid metabolic process"/>
    <property type="evidence" value="ECO:0007669"/>
    <property type="project" value="InterPro"/>
</dbReference>
<feature type="domain" description="3-hydroxyacyl-CoA dehydrogenase NAD binding" evidence="4">
    <location>
        <begin position="9"/>
        <end position="182"/>
    </location>
</feature>
<dbReference type="EMBL" id="CP058214">
    <property type="protein sequence ID" value="QPC43830.1"/>
    <property type="molecule type" value="Genomic_DNA"/>
</dbReference>
<accession>A0A7S8HCQ3</accession>
<dbReference type="Pfam" id="PF02737">
    <property type="entry name" value="3HCDH_N"/>
    <property type="match status" value="1"/>
</dbReference>
<organism evidence="5 6">
    <name type="scientific">Kaustia mangrovi</name>
    <dbReference type="NCBI Taxonomy" id="2593653"/>
    <lineage>
        <taxon>Bacteria</taxon>
        <taxon>Pseudomonadati</taxon>
        <taxon>Pseudomonadota</taxon>
        <taxon>Alphaproteobacteria</taxon>
        <taxon>Hyphomicrobiales</taxon>
        <taxon>Parvibaculaceae</taxon>
        <taxon>Kaustia</taxon>
    </lineage>
</organism>
<dbReference type="KEGG" id="kmn:HW532_14715"/>
<protein>
    <submittedName>
        <fullName evidence="5">3-hydroxyacyl-CoA dehydrogenase</fullName>
    </submittedName>
</protein>
<dbReference type="RefSeq" id="WP_213161193.1">
    <property type="nucleotide sequence ID" value="NZ_CP058214.1"/>
</dbReference>
<dbReference type="PIRSF" id="PIRSF000105">
    <property type="entry name" value="HCDH"/>
    <property type="match status" value="1"/>
</dbReference>
<dbReference type="InterPro" id="IPR022694">
    <property type="entry name" value="3-OHacyl-CoA_DH"/>
</dbReference>
<dbReference type="Gene3D" id="1.10.1040.10">
    <property type="entry name" value="N-(1-d-carboxylethyl)-l-norvaline Dehydrogenase, domain 2"/>
    <property type="match status" value="1"/>
</dbReference>
<evidence type="ECO:0000313" key="6">
    <source>
        <dbReference type="Proteomes" id="UP000593594"/>
    </source>
</evidence>
<dbReference type="InterPro" id="IPR006176">
    <property type="entry name" value="3-OHacyl-CoA_DH_NAD-bd"/>
</dbReference>
<dbReference type="SUPFAM" id="SSF51735">
    <property type="entry name" value="NAD(P)-binding Rossmann-fold domains"/>
    <property type="match status" value="1"/>
</dbReference>
<evidence type="ECO:0000256" key="2">
    <source>
        <dbReference type="PIRSR" id="PIRSR000105-1"/>
    </source>
</evidence>
<feature type="site" description="Important for catalytic activity" evidence="2">
    <location>
        <position position="141"/>
    </location>
</feature>
<dbReference type="GO" id="GO:0070403">
    <property type="term" value="F:NAD+ binding"/>
    <property type="evidence" value="ECO:0007669"/>
    <property type="project" value="InterPro"/>
</dbReference>
<dbReference type="PANTHER" id="PTHR48075">
    <property type="entry name" value="3-HYDROXYACYL-COA DEHYDROGENASE FAMILY PROTEIN"/>
    <property type="match status" value="1"/>
</dbReference>
<sequence>MSTDPITRIAVIGAGTIGASWATLFLARGLEVCVFDPGPDAARQVADYAREAWPTLRDLGVADGPFAGDRLYLADSAAEAAAEAGFVQESGPEDPALKATLLAEIDAHLAPDCVIASSTSGLTLDTLREGLAHPGRVLVGHPFNPPHLIPLVEVVADAKTSPEALQQAMAFYRAVGKAPIHLTRSVPGHVANRLQAAVWREAIHLADQGIASVEDIDTAMATGPGLRWAILGPTATFHLGGGPEGMAAFVEKFGGAMGRWWETLGDFTELTPAMKATLVEGVKDLPEWSTLRAERDAKLVEVLKILKETE</sequence>
<gene>
    <name evidence="5" type="ORF">HW532_14715</name>
</gene>
<dbReference type="GO" id="GO:0016616">
    <property type="term" value="F:oxidoreductase activity, acting on the CH-OH group of donors, NAD or NADP as acceptor"/>
    <property type="evidence" value="ECO:0007669"/>
    <property type="project" value="InterPro"/>
</dbReference>
<keyword evidence="6" id="KW-1185">Reference proteome</keyword>
<dbReference type="InterPro" id="IPR006108">
    <property type="entry name" value="3HC_DH_C"/>
</dbReference>
<dbReference type="InterPro" id="IPR013328">
    <property type="entry name" value="6PGD_dom2"/>
</dbReference>